<dbReference type="GO" id="GO:0008270">
    <property type="term" value="F:zinc ion binding"/>
    <property type="evidence" value="ECO:0007669"/>
    <property type="project" value="UniProtKB-KW"/>
</dbReference>
<evidence type="ECO:0000313" key="11">
    <source>
        <dbReference type="EMBL" id="KXT01670.1"/>
    </source>
</evidence>
<dbReference type="EMBL" id="LFZN01000051">
    <property type="protein sequence ID" value="KXT01670.1"/>
    <property type="molecule type" value="Genomic_DNA"/>
</dbReference>
<dbReference type="GO" id="GO:0005654">
    <property type="term" value="C:nucleoplasm"/>
    <property type="evidence" value="ECO:0007669"/>
    <property type="project" value="TreeGrafter"/>
</dbReference>
<keyword evidence="5" id="KW-0805">Transcription regulation</keyword>
<accession>A0A139HGU1</accession>
<keyword evidence="12" id="KW-1185">Reference proteome</keyword>
<sequence>MRLNGVELGWVRGISPQQRDVLTLVTGPTTLIHGLSIRPTDHHRTFPDSSCTSKMLPASASSIQKRRQLHRRQQSLEVPILATPLPHQPRRPNSTRPGHHRRGLSADQAMSAINSPGFRPLLPQDHHQGPPGLPFARSHQPMTNDTGYQMPDQSQHFIKQETQERPAPPGLSALPPQAHGSDFQSHLQSQLNGAFDPSAVDPSQQAAMQDLQKHIMWYEQNFGKGSPNPHAQSQPLIQVNHPLPNEMAAPVFFSQPSMSAMPSTPITHGQSQTVPNTPQNHTQSWPSPPPSHVKHQRSQSYQLDVAPMPQQLDGSQFANQQASFHNGSFSFQGEQDYAASAYSSSIADASSPPPQHSTPMPTLYEEPPADLLLQATAGAEHDFNSPHFMIGGGPICPEQAALDAAGIDATYIDTGISEEQINSWLVHPQGKGEPYRCKWEGCDTAINRKENARSHVQNHLDDRRFRCNPCGKRFNRLHDTKRHHLTHTNERPAVCPCGKTFARADALTRHRQRDMCEGVLPGFEKLEEEKPKRGRPKKDRSGEDKSKRSSRPDMDARTKKAAMARNIDAANAANGGHASSMSSAASVRSMPDTPPQDSDEMTANDFLDMDGTNSSFNQRSNGWVDTPPTSPPSAPHTQTAKSKIFVDLSIPEEPVHAVSPSKLSTRSSPSPVKTYHHGSSPPQTQPVFIDYSSPAAFDGFTGGSSPMDGGVDIFHDTMNFDITDTHPDVGREVFSPPGESCSGSSVYNSDYDAVHVSAAVKPPAHMAPIAEYGTAMTARNAFGLDDFMSAAEEDQYGEVRDMLDSWIASN</sequence>
<dbReference type="STRING" id="321146.A0A139HGU1"/>
<feature type="compositionally biased region" description="Polar residues" evidence="9">
    <location>
        <begin position="611"/>
        <end position="623"/>
    </location>
</feature>
<dbReference type="Gene3D" id="3.30.160.60">
    <property type="entry name" value="Classic Zinc Finger"/>
    <property type="match status" value="3"/>
</dbReference>
<evidence type="ECO:0000256" key="2">
    <source>
        <dbReference type="ARBA" id="ARBA00022723"/>
    </source>
</evidence>
<dbReference type="OrthoDB" id="8117402at2759"/>
<proteinExistence type="predicted"/>
<comment type="caution">
    <text evidence="11">The sequence shown here is derived from an EMBL/GenBank/DDBJ whole genome shotgun (WGS) entry which is preliminary data.</text>
</comment>
<feature type="region of interest" description="Disordered" evidence="9">
    <location>
        <begin position="342"/>
        <end position="365"/>
    </location>
</feature>
<feature type="compositionally biased region" description="Low complexity" evidence="9">
    <location>
        <begin position="659"/>
        <end position="671"/>
    </location>
</feature>
<keyword evidence="8" id="KW-0863">Zinc-finger</keyword>
<feature type="region of interest" description="Disordered" evidence="9">
    <location>
        <begin position="65"/>
        <end position="150"/>
    </location>
</feature>
<feature type="region of interest" description="Disordered" evidence="9">
    <location>
        <begin position="162"/>
        <end position="187"/>
    </location>
</feature>
<feature type="region of interest" description="Disordered" evidence="9">
    <location>
        <begin position="656"/>
        <end position="685"/>
    </location>
</feature>
<keyword evidence="7" id="KW-0539">Nucleus</keyword>
<feature type="region of interest" description="Disordered" evidence="9">
    <location>
        <begin position="527"/>
        <end position="639"/>
    </location>
</feature>
<feature type="compositionally biased region" description="Polar residues" evidence="9">
    <location>
        <begin position="140"/>
        <end position="150"/>
    </location>
</feature>
<evidence type="ECO:0000256" key="8">
    <source>
        <dbReference type="PROSITE-ProRule" id="PRU00042"/>
    </source>
</evidence>
<evidence type="ECO:0000256" key="7">
    <source>
        <dbReference type="ARBA" id="ARBA00023242"/>
    </source>
</evidence>
<feature type="compositionally biased region" description="Basic and acidic residues" evidence="9">
    <location>
        <begin position="539"/>
        <end position="558"/>
    </location>
</feature>
<dbReference type="InterPro" id="IPR036236">
    <property type="entry name" value="Znf_C2H2_sf"/>
</dbReference>
<evidence type="ECO:0000259" key="10">
    <source>
        <dbReference type="PROSITE" id="PS50157"/>
    </source>
</evidence>
<evidence type="ECO:0000256" key="1">
    <source>
        <dbReference type="ARBA" id="ARBA00004123"/>
    </source>
</evidence>
<dbReference type="InterPro" id="IPR013087">
    <property type="entry name" value="Znf_C2H2_type"/>
</dbReference>
<evidence type="ECO:0000256" key="4">
    <source>
        <dbReference type="ARBA" id="ARBA00022833"/>
    </source>
</evidence>
<dbReference type="PANTHER" id="PTHR24399:SF70">
    <property type="entry name" value="C2H2-TYPE DOMAIN-CONTAINING PROTEIN"/>
    <property type="match status" value="1"/>
</dbReference>
<evidence type="ECO:0000313" key="12">
    <source>
        <dbReference type="Proteomes" id="UP000070133"/>
    </source>
</evidence>
<keyword evidence="2" id="KW-0479">Metal-binding</keyword>
<evidence type="ECO:0000256" key="9">
    <source>
        <dbReference type="SAM" id="MobiDB-lite"/>
    </source>
</evidence>
<dbReference type="PANTHER" id="PTHR24399">
    <property type="entry name" value="ZINC FINGER AND BTB DOMAIN-CONTAINING"/>
    <property type="match status" value="1"/>
</dbReference>
<organism evidence="11 12">
    <name type="scientific">Pseudocercospora eumusae</name>
    <dbReference type="NCBI Taxonomy" id="321146"/>
    <lineage>
        <taxon>Eukaryota</taxon>
        <taxon>Fungi</taxon>
        <taxon>Dikarya</taxon>
        <taxon>Ascomycota</taxon>
        <taxon>Pezizomycotina</taxon>
        <taxon>Dothideomycetes</taxon>
        <taxon>Dothideomycetidae</taxon>
        <taxon>Mycosphaerellales</taxon>
        <taxon>Mycosphaerellaceae</taxon>
        <taxon>Pseudocercospora</taxon>
    </lineage>
</organism>
<dbReference type="Proteomes" id="UP000070133">
    <property type="component" value="Unassembled WGS sequence"/>
</dbReference>
<comment type="subcellular location">
    <subcellularLocation>
        <location evidence="1">Nucleus</location>
    </subcellularLocation>
</comment>
<evidence type="ECO:0000256" key="3">
    <source>
        <dbReference type="ARBA" id="ARBA00022737"/>
    </source>
</evidence>
<feature type="domain" description="C2H2-type" evidence="10">
    <location>
        <begin position="465"/>
        <end position="492"/>
    </location>
</feature>
<feature type="compositionally biased region" description="Polar residues" evidence="9">
    <location>
        <begin position="256"/>
        <end position="285"/>
    </location>
</feature>
<dbReference type="SMART" id="SM00355">
    <property type="entry name" value="ZnF_C2H2"/>
    <property type="match status" value="2"/>
</dbReference>
<evidence type="ECO:0000256" key="6">
    <source>
        <dbReference type="ARBA" id="ARBA00023163"/>
    </source>
</evidence>
<keyword evidence="6" id="KW-0804">Transcription</keyword>
<feature type="region of interest" description="Disordered" evidence="9">
    <location>
        <begin position="256"/>
        <end position="299"/>
    </location>
</feature>
<evidence type="ECO:0000256" key="5">
    <source>
        <dbReference type="ARBA" id="ARBA00023015"/>
    </source>
</evidence>
<protein>
    <recommendedName>
        <fullName evidence="10">C2H2-type domain-containing protein</fullName>
    </recommendedName>
</protein>
<dbReference type="PROSITE" id="PS50157">
    <property type="entry name" value="ZINC_FINGER_C2H2_2"/>
    <property type="match status" value="2"/>
</dbReference>
<dbReference type="GO" id="GO:0000978">
    <property type="term" value="F:RNA polymerase II cis-regulatory region sequence-specific DNA binding"/>
    <property type="evidence" value="ECO:0007669"/>
    <property type="project" value="TreeGrafter"/>
</dbReference>
<reference evidence="11 12" key="1">
    <citation type="submission" date="2015-07" db="EMBL/GenBank/DDBJ databases">
        <title>Comparative genomics of the Sigatoka disease complex on banana suggests a link between parallel evolutionary changes in Pseudocercospora fijiensis and Pseudocercospora eumusae and increased virulence on the banana host.</title>
        <authorList>
            <person name="Chang T.-C."/>
            <person name="Salvucci A."/>
            <person name="Crous P.W."/>
            <person name="Stergiopoulos I."/>
        </authorList>
    </citation>
    <scope>NUCLEOTIDE SEQUENCE [LARGE SCALE GENOMIC DNA]</scope>
    <source>
        <strain evidence="11 12">CBS 114824</strain>
    </source>
</reference>
<keyword evidence="4" id="KW-0862">Zinc</keyword>
<gene>
    <name evidence="11" type="ORF">AC578_2780</name>
</gene>
<dbReference type="AlphaFoldDB" id="A0A139HGU1"/>
<keyword evidence="3" id="KW-0677">Repeat</keyword>
<name>A0A139HGU1_9PEZI</name>
<feature type="domain" description="C2H2-type" evidence="10">
    <location>
        <begin position="435"/>
        <end position="464"/>
    </location>
</feature>
<feature type="compositionally biased region" description="Low complexity" evidence="9">
    <location>
        <begin position="561"/>
        <end position="590"/>
    </location>
</feature>
<dbReference type="SUPFAM" id="SSF57667">
    <property type="entry name" value="beta-beta-alpha zinc fingers"/>
    <property type="match status" value="1"/>
</dbReference>
<dbReference type="PROSITE" id="PS00028">
    <property type="entry name" value="ZINC_FINGER_C2H2_1"/>
    <property type="match status" value="2"/>
</dbReference>
<dbReference type="GO" id="GO:0001227">
    <property type="term" value="F:DNA-binding transcription repressor activity, RNA polymerase II-specific"/>
    <property type="evidence" value="ECO:0007669"/>
    <property type="project" value="TreeGrafter"/>
</dbReference>